<dbReference type="EMBL" id="LS423452">
    <property type="protein sequence ID" value="SPS05432.1"/>
    <property type="molecule type" value="Genomic_DNA"/>
</dbReference>
<accession>A0A2X0R658</accession>
<protein>
    <submittedName>
        <fullName evidence="1">Uncharacterized protein</fullName>
    </submittedName>
</protein>
<gene>
    <name evidence="1" type="ORF">NITFAB_1022</name>
</gene>
<organism evidence="1">
    <name type="scientific">Candidatus Nitrotoga fabula</name>
    <dbReference type="NCBI Taxonomy" id="2182327"/>
    <lineage>
        <taxon>Bacteria</taxon>
        <taxon>Pseudomonadati</taxon>
        <taxon>Pseudomonadota</taxon>
        <taxon>Betaproteobacteria</taxon>
        <taxon>Nitrosomonadales</taxon>
        <taxon>Gallionellaceae</taxon>
        <taxon>Candidatus Nitrotoga</taxon>
    </lineage>
</organism>
<proteinExistence type="predicted"/>
<name>A0A2X0R658_9PROT</name>
<dbReference type="AlphaFoldDB" id="A0A2X0R658"/>
<evidence type="ECO:0000313" key="1">
    <source>
        <dbReference type="EMBL" id="SPS05432.1"/>
    </source>
</evidence>
<reference evidence="1" key="1">
    <citation type="submission" date="2018-05" db="EMBL/GenBank/DDBJ databases">
        <authorList>
            <person name="Lanie J.A."/>
            <person name="Ng W.-L."/>
            <person name="Kazmierczak K.M."/>
            <person name="Andrzejewski T.M."/>
            <person name="Davidsen T.M."/>
            <person name="Wayne K.J."/>
            <person name="Tettelin H."/>
            <person name="Glass J.I."/>
            <person name="Rusch D."/>
            <person name="Podicherti R."/>
            <person name="Tsui H.-C.T."/>
            <person name="Winkler M.E."/>
        </authorList>
    </citation>
    <scope>NUCLEOTIDE SEQUENCE</scope>
    <source>
        <strain evidence="1">KNB</strain>
    </source>
</reference>
<sequence>MICTPDPAFIVQHGWHGFPAGILQISCAGIDLHWYQNDSWGCFTYGIDPGMAFEKPPAWWQQAGLSGSMDRWQNSRLNVV</sequence>